<feature type="compositionally biased region" description="Polar residues" evidence="1">
    <location>
        <begin position="418"/>
        <end position="436"/>
    </location>
</feature>
<keyword evidence="2" id="KW-0472">Membrane</keyword>
<name>A0A1M5MMW5_9EURY</name>
<feature type="region of interest" description="Disordered" evidence="1">
    <location>
        <begin position="416"/>
        <end position="438"/>
    </location>
</feature>
<feature type="transmembrane region" description="Helical" evidence="2">
    <location>
        <begin position="12"/>
        <end position="33"/>
    </location>
</feature>
<keyword evidence="4" id="KW-1185">Reference proteome</keyword>
<organism evidence="3 4">
    <name type="scientific">Halobaculum gomorrense</name>
    <dbReference type="NCBI Taxonomy" id="43928"/>
    <lineage>
        <taxon>Archaea</taxon>
        <taxon>Methanobacteriati</taxon>
        <taxon>Methanobacteriota</taxon>
        <taxon>Stenosarchaea group</taxon>
        <taxon>Halobacteria</taxon>
        <taxon>Halobacteriales</taxon>
        <taxon>Haloferacaceae</taxon>
        <taxon>Halobaculum</taxon>
    </lineage>
</organism>
<keyword evidence="2" id="KW-0812">Transmembrane</keyword>
<proteinExistence type="predicted"/>
<gene>
    <name evidence="3" type="ORF">SAMN05443636_1069</name>
</gene>
<feature type="transmembrane region" description="Helical" evidence="2">
    <location>
        <begin position="1346"/>
        <end position="1363"/>
    </location>
</feature>
<dbReference type="EMBL" id="FQWV01000002">
    <property type="protein sequence ID" value="SHG78576.1"/>
    <property type="molecule type" value="Genomic_DNA"/>
</dbReference>
<sequence>MNRDDVPLDEGQVKIVGLIAALVVSAALGPMLFMPSPDAPDRAANASSGTVVTPTPAPADTGDSGGLEELSTGRSPPDDLSRLGNVPKSHTQAGEQVPTPPVAASAGAQTLRVEATVVDGEPALNLTDTRNHDGRWVSVPTAWFEQVYGTVPEVARIANSESGAVYTEPVTIRGGQAVFWTRGYSTNTVTFGGELLISDDPAVDGTTHTYDITNLASASEPTGTLTGVVNTETESHSGTGLATNDVLGLSVAGNLAPSNAEVTFEGRATTFGEVREGYDVASGSTTSVSVAGDTAPVNATVTFYGSGSSSSNTISATTVGDGHQQSFDVEGSLSPSGESVVFRGVTQTGSTYTPSGTGDGSITVNGNVAPYGPASGSEPSIQFTGRETTTARTVSVTSVSDGSTTSFTIDGNLAPTGESVTFSGETTTSSGDQSWSGVGDGQILSVSNPGNIEPTGPVSSEPEVVVTAPQNRQPLYDLGDGTTEADGFVFYTGYTEDSQHTFDVSTTETLYSFTVPGVDSLSSSCSATVWVNTGDLADSTPMEGTKQGTWNVGTNPTYVFPSPIDVSSVSTVTIELGESTCSYRGAQDDSASSAYFATTGTKVNSYSNAIINPSPSSVIVTADTGQTADFGAVSAGTSESEGIDLSASTLSLTVQTSTGVDIVLTKTDRTATEDPSIDVDGDGTAEASVSGILTEGQTVTDSSVDVSTGSHTATTTTNTGSIVSWDFSFDERTATQNPAVDVTGDGTTDASYSGILTGGESVTVPLSALSSGSTTLDTSTAVGPQPSWTVTYDARIATEDPSLALDGTTIASHSGILADGETVTLTNFDVSTGSHTLTLSTAGGSVTSYDLSLTNNSGSKNPQIDIGGDGSTDAIYDGTLQSGETATVSLPGLSVGSNTLVFGGSGSAYDYRIEFERVEHAETPSIDVTGDGTPDAQYNGTLAPGESATVSLANLSTSSSAAVVSVADGGRVDATLTFTERTGSAGAGLTLNDATNTTSGVLTAAETRTVTFNVSSALVEGTNSLTVELADEALSADAPQMSVDVEYGHEMTERKSVSYQAEGLSERYNVSFTTSAYRNETTLTIDHAETVVSMRSLDYRINESGGWAAVPDGNYTLTGTELTIDADALTPTSGVPEDTTIEIRSVASKVRAHNAEITVTRTTDIGSDLNSRVRFDTWGSSSWLGVSNTSEGQLLHYAVNESYSDESEYAEIDGGGAQRLYFPYASTGSEVTLRTLPVALGVDHNTVEVTVPESIANASSPLFYLRPGSVTGDPVTVEYVGADSGVWYGVFDESESARLDRAEGGATMTIPRDDVGLVAVRESVAPAKDTSGVGGGIFAAVRGGNLLSLLVLFGGVAGLVIAGRAPSRARASVDGLAGALGGLVGRIPRVGDTLGDLVERGVETAGNAYVSVGSNNLLTAAVGGAVLVSALQVGLIDLGAETAAMLGLAGIAVATLVLLRQFDAFSPGRWIGIVAVSAVIALQGLGEGDLLTALVNSDAFILVVLILGYAVYSLVQEYRANNNPNDDRPQIVIDAGGDNQ</sequence>
<reference evidence="3 4" key="1">
    <citation type="submission" date="2016-11" db="EMBL/GenBank/DDBJ databases">
        <authorList>
            <person name="Jaros S."/>
            <person name="Januszkiewicz K."/>
            <person name="Wedrychowicz H."/>
        </authorList>
    </citation>
    <scope>NUCLEOTIDE SEQUENCE [LARGE SCALE GENOMIC DNA]</scope>
    <source>
        <strain evidence="3 4">DSM 9297</strain>
    </source>
</reference>
<feature type="transmembrane region" description="Helical" evidence="2">
    <location>
        <begin position="1491"/>
        <end position="1512"/>
    </location>
</feature>
<keyword evidence="2" id="KW-1133">Transmembrane helix</keyword>
<feature type="transmembrane region" description="Helical" evidence="2">
    <location>
        <begin position="1468"/>
        <end position="1485"/>
    </location>
</feature>
<dbReference type="Proteomes" id="UP000184357">
    <property type="component" value="Unassembled WGS sequence"/>
</dbReference>
<accession>A0A1M5MMW5</accession>
<feature type="transmembrane region" description="Helical" evidence="2">
    <location>
        <begin position="1417"/>
        <end position="1436"/>
    </location>
</feature>
<protein>
    <submittedName>
        <fullName evidence="3">Uncharacterized protein</fullName>
    </submittedName>
</protein>
<evidence type="ECO:0000313" key="4">
    <source>
        <dbReference type="Proteomes" id="UP000184357"/>
    </source>
</evidence>
<dbReference type="STRING" id="43928.SAMN05443636_1069"/>
<dbReference type="RefSeq" id="WP_143165375.1">
    <property type="nucleotide sequence ID" value="NZ_FQWV01000002.1"/>
</dbReference>
<evidence type="ECO:0000256" key="2">
    <source>
        <dbReference type="SAM" id="Phobius"/>
    </source>
</evidence>
<evidence type="ECO:0000256" key="1">
    <source>
        <dbReference type="SAM" id="MobiDB-lite"/>
    </source>
</evidence>
<feature type="compositionally biased region" description="Low complexity" evidence="1">
    <location>
        <begin position="47"/>
        <end position="62"/>
    </location>
</feature>
<feature type="region of interest" description="Disordered" evidence="1">
    <location>
        <begin position="40"/>
        <end position="107"/>
    </location>
</feature>
<evidence type="ECO:0000313" key="3">
    <source>
        <dbReference type="EMBL" id="SHG78576.1"/>
    </source>
</evidence>
<feature type="transmembrane region" description="Helical" evidence="2">
    <location>
        <begin position="1442"/>
        <end position="1459"/>
    </location>
</feature>